<reference evidence="1" key="2">
    <citation type="submission" date="2011-02" db="EMBL/GenBank/DDBJ databases">
        <authorList>
            <person name="MacLean D."/>
        </authorList>
    </citation>
    <scope>NUCLEOTIDE SEQUENCE</scope>
</reference>
<reference evidence="1" key="1">
    <citation type="journal article" date="2011" name="PLoS Biol.">
        <title>Gene gain and loss during evolution of obligate parasitism in the white rust pathogen of Arabidopsis thaliana.</title>
        <authorList>
            <person name="Kemen E."/>
            <person name="Gardiner A."/>
            <person name="Schultz-Larsen T."/>
            <person name="Kemen A.C."/>
            <person name="Balmuth A.L."/>
            <person name="Robert-Seilaniantz A."/>
            <person name="Bailey K."/>
            <person name="Holub E."/>
            <person name="Studholme D.J."/>
            <person name="Maclean D."/>
            <person name="Jones J.D."/>
        </authorList>
    </citation>
    <scope>NUCLEOTIDE SEQUENCE</scope>
</reference>
<organism evidence="1">
    <name type="scientific">Albugo laibachii Nc14</name>
    <dbReference type="NCBI Taxonomy" id="890382"/>
    <lineage>
        <taxon>Eukaryota</taxon>
        <taxon>Sar</taxon>
        <taxon>Stramenopiles</taxon>
        <taxon>Oomycota</taxon>
        <taxon>Peronosporomycetes</taxon>
        <taxon>Albuginales</taxon>
        <taxon>Albuginaceae</taxon>
        <taxon>Albugo</taxon>
    </lineage>
</organism>
<dbReference type="HOGENOM" id="CLU_1498924_0_0_1"/>
<gene>
    <name evidence="1" type="primary">AlNc14C96G5866</name>
    <name evidence="1" type="ORF">ALNC14_066490</name>
</gene>
<dbReference type="AlphaFoldDB" id="F0WGZ1"/>
<proteinExistence type="predicted"/>
<name>F0WGZ1_9STRA</name>
<accession>F0WGZ1</accession>
<protein>
    <submittedName>
        <fullName evidence="1">AlNc14C96G5866 protein</fullName>
    </submittedName>
</protein>
<evidence type="ECO:0000313" key="1">
    <source>
        <dbReference type="EMBL" id="CCA20506.1"/>
    </source>
</evidence>
<dbReference type="EMBL" id="FR824141">
    <property type="protein sequence ID" value="CCA20506.1"/>
    <property type="molecule type" value="Genomic_DNA"/>
</dbReference>
<sequence length="186" mass="21156">MQNNSSLKHGFLLSHFFMKLSPLHMTQVGFLNGINLHADYRIAWMVTPHRSALPLHGTYTCCVSKTRSLIMGLNCRFPCTIGGNRQESDSTPHAEAYRMRWSSIVEGKTSTSLQHIEALHQKTGIYRRKVSLHRFECIGRTIILRKANTIREKPAQEIKTKFDLAGLNASSIFLNSAKMDTFLFVM</sequence>